<dbReference type="PROSITE" id="PS50110">
    <property type="entry name" value="RESPONSE_REGULATORY"/>
    <property type="match status" value="1"/>
</dbReference>
<keyword evidence="3" id="KW-0902">Two-component regulatory system</keyword>
<dbReference type="AlphaFoldDB" id="A0A8S8ZNS9"/>
<evidence type="ECO:0000256" key="8">
    <source>
        <dbReference type="SAM" id="Coils"/>
    </source>
</evidence>
<dbReference type="InterPro" id="IPR036390">
    <property type="entry name" value="WH_DNA-bd_sf"/>
</dbReference>
<keyword evidence="6" id="KW-0805">Transcription regulation</keyword>
<dbReference type="SUPFAM" id="SSF46785">
    <property type="entry name" value="Winged helix' DNA-binding domain"/>
    <property type="match status" value="1"/>
</dbReference>
<proteinExistence type="predicted"/>
<evidence type="ECO:0000256" key="7">
    <source>
        <dbReference type="PROSITE-ProRule" id="PRU00169"/>
    </source>
</evidence>
<comment type="subcellular location">
    <subcellularLocation>
        <location evidence="1 6">Nucleus</location>
    </subcellularLocation>
</comment>
<evidence type="ECO:0000256" key="3">
    <source>
        <dbReference type="ARBA" id="ARBA00023012"/>
    </source>
</evidence>
<feature type="region of interest" description="Disordered" evidence="9">
    <location>
        <begin position="616"/>
        <end position="664"/>
    </location>
</feature>
<dbReference type="GO" id="GO:0006357">
    <property type="term" value="P:regulation of transcription by RNA polymerase II"/>
    <property type="evidence" value="ECO:0007669"/>
    <property type="project" value="UniProtKB-UniRule"/>
</dbReference>
<dbReference type="VEuPathDB" id="FungiDB:SMAC_08303"/>
<dbReference type="Gene3D" id="3.40.50.2300">
    <property type="match status" value="1"/>
</dbReference>
<reference evidence="11 12" key="1">
    <citation type="submission" date="2017-07" db="EMBL/GenBank/DDBJ databases">
        <title>Genome sequence of the Sordaria macrospora wild type strain R19027.</title>
        <authorList>
            <person name="Nowrousian M."/>
            <person name="Teichert I."/>
            <person name="Kueck U."/>
        </authorList>
    </citation>
    <scope>NUCLEOTIDE SEQUENCE [LARGE SCALE GENOMIC DNA]</scope>
    <source>
        <strain evidence="11 12">R19027</strain>
        <tissue evidence="11">Mycelium</tissue>
    </source>
</reference>
<feature type="compositionally biased region" description="Polar residues" evidence="9">
    <location>
        <begin position="494"/>
        <end position="503"/>
    </location>
</feature>
<dbReference type="Pfam" id="PF00072">
    <property type="entry name" value="Response_reg"/>
    <property type="match status" value="1"/>
</dbReference>
<evidence type="ECO:0000256" key="4">
    <source>
        <dbReference type="ARBA" id="ARBA00023125"/>
    </source>
</evidence>
<dbReference type="InterPro" id="IPR014402">
    <property type="entry name" value="Sig_transdc_resp-reg_Skn7"/>
</dbReference>
<dbReference type="SMART" id="SM00448">
    <property type="entry name" value="REC"/>
    <property type="match status" value="1"/>
</dbReference>
<dbReference type="GO" id="GO:0003700">
    <property type="term" value="F:DNA-binding transcription factor activity"/>
    <property type="evidence" value="ECO:0007669"/>
    <property type="project" value="UniProtKB-UniRule"/>
</dbReference>
<comment type="caution">
    <text evidence="11">The sequence shown here is derived from an EMBL/GenBank/DDBJ whole genome shotgun (WGS) entry which is preliminary data.</text>
</comment>
<evidence type="ECO:0000256" key="9">
    <source>
        <dbReference type="SAM" id="MobiDB-lite"/>
    </source>
</evidence>
<evidence type="ECO:0000313" key="12">
    <source>
        <dbReference type="Proteomes" id="UP000433876"/>
    </source>
</evidence>
<dbReference type="GO" id="GO:0005634">
    <property type="term" value="C:nucleus"/>
    <property type="evidence" value="ECO:0007669"/>
    <property type="project" value="UniProtKB-SubCell"/>
</dbReference>
<dbReference type="OMA" id="TNVDPGW"/>
<evidence type="ECO:0000313" key="11">
    <source>
        <dbReference type="EMBL" id="KAA8630780.1"/>
    </source>
</evidence>
<evidence type="ECO:0000256" key="5">
    <source>
        <dbReference type="ARBA" id="ARBA00023242"/>
    </source>
</evidence>
<dbReference type="FunFam" id="3.40.50.2300:FF:000212">
    <property type="entry name" value="Stress response regulator/HFS transcription factor"/>
    <property type="match status" value="1"/>
</dbReference>
<keyword evidence="4 6" id="KW-0238">DNA-binding</keyword>
<dbReference type="InterPro" id="IPR000232">
    <property type="entry name" value="HSF_DNA-bd"/>
</dbReference>
<feature type="region of interest" description="Disordered" evidence="9">
    <location>
        <begin position="202"/>
        <end position="237"/>
    </location>
</feature>
<dbReference type="EMBL" id="NMPR01000094">
    <property type="protein sequence ID" value="KAA8630780.1"/>
    <property type="molecule type" value="Genomic_DNA"/>
</dbReference>
<keyword evidence="5 6" id="KW-0539">Nucleus</keyword>
<dbReference type="CDD" id="cd17546">
    <property type="entry name" value="REC_hyHK_CKI1_RcsC-like"/>
    <property type="match status" value="1"/>
</dbReference>
<evidence type="ECO:0000259" key="10">
    <source>
        <dbReference type="PROSITE" id="PS50110"/>
    </source>
</evidence>
<dbReference type="Pfam" id="PF00447">
    <property type="entry name" value="HSF_DNA-bind"/>
    <property type="match status" value="1"/>
</dbReference>
<dbReference type="SUPFAM" id="SSF52172">
    <property type="entry name" value="CheY-like"/>
    <property type="match status" value="1"/>
</dbReference>
<dbReference type="Proteomes" id="UP000433876">
    <property type="component" value="Unassembled WGS sequence"/>
</dbReference>
<dbReference type="SMART" id="SM00415">
    <property type="entry name" value="HSF"/>
    <property type="match status" value="1"/>
</dbReference>
<dbReference type="GO" id="GO:0043565">
    <property type="term" value="F:sequence-specific DNA binding"/>
    <property type="evidence" value="ECO:0007669"/>
    <property type="project" value="InterPro"/>
</dbReference>
<feature type="coiled-coil region" evidence="8">
    <location>
        <begin position="143"/>
        <end position="177"/>
    </location>
</feature>
<dbReference type="PANTHER" id="PTHR45339:SF1">
    <property type="entry name" value="HYBRID SIGNAL TRANSDUCTION HISTIDINE KINASE J"/>
    <property type="match status" value="1"/>
</dbReference>
<dbReference type="PIRSF" id="PIRSF002595">
    <property type="entry name" value="RR_SKN7"/>
    <property type="match status" value="1"/>
</dbReference>
<gene>
    <name evidence="11" type="ORF">SMACR_08303</name>
</gene>
<keyword evidence="8" id="KW-0175">Coiled coil</keyword>
<dbReference type="Gene3D" id="1.10.10.10">
    <property type="entry name" value="Winged helix-like DNA-binding domain superfamily/Winged helix DNA-binding domain"/>
    <property type="match status" value="1"/>
</dbReference>
<dbReference type="InterPro" id="IPR001789">
    <property type="entry name" value="Sig_transdc_resp-reg_receiver"/>
</dbReference>
<feature type="modified residue" description="4-aspartylphosphate" evidence="7">
    <location>
        <position position="418"/>
    </location>
</feature>
<feature type="region of interest" description="Disordered" evidence="9">
    <location>
        <begin position="1"/>
        <end position="39"/>
    </location>
</feature>
<dbReference type="InterPro" id="IPR011006">
    <property type="entry name" value="CheY-like_superfamily"/>
</dbReference>
<dbReference type="PANTHER" id="PTHR45339">
    <property type="entry name" value="HYBRID SIGNAL TRANSDUCTION HISTIDINE KINASE J"/>
    <property type="match status" value="1"/>
</dbReference>
<evidence type="ECO:0000256" key="2">
    <source>
        <dbReference type="ARBA" id="ARBA00022553"/>
    </source>
</evidence>
<feature type="region of interest" description="Disordered" evidence="9">
    <location>
        <begin position="494"/>
        <end position="515"/>
    </location>
</feature>
<feature type="domain" description="Response regulatory" evidence="10">
    <location>
        <begin position="365"/>
        <end position="483"/>
    </location>
</feature>
<keyword evidence="6" id="KW-0804">Transcription</keyword>
<name>A0A8S8ZNS9_SORMA</name>
<dbReference type="InterPro" id="IPR036388">
    <property type="entry name" value="WH-like_DNA-bd_sf"/>
</dbReference>
<accession>A0A8S8ZNS9</accession>
<sequence length="664" mass="72114">MPPPEGDSASAQAGNNSSDFVSSSKASPSSTLSSLPATGRKFSMMGTNPYFVSPRMLEDPTYNSVVRWSADGDSFVVLENEKFTKTILPKHFKHSNFASFAWEFRHPEFRADRKDNLDNIRRKAPAPRKPAQAEDAFGASQQIVVLSESLTATQHQIQALQEQYFELAQTNKVLVNEVISLQKMVRAQSQVSNELITHLSNIEDRRRNSRHSAHSSHSSHSGPTFHTGSLGLLPDGADEPAAELRRAREILSNVSPDSQADRDLERISVAYHQNGSPSDSATSSVMFTQSGPGPMHMLHDPLNDPRHMVYPVGQTTGIDPFHSDHINNIPYTRPLSNPNPMADSAQITPPPKDQGTSMWSHKRPRILLVEDDKTCARIGAKFLHVLECSVDIAKDGLEAVEKINNPENNESFDLIFMDIIMPNLDGVSATAMIRMVTARVPIIAMTSNIRQEDIQTYFQYGMNDVLAKPFTKDSMIRVLRKHLAYMLKDPLQGGLNSDDTGQTVGAPGPPGQNQQAFANNQQAQANMMAAAAAMANSSMGSGAQVKFEQTPIPSPTTTSSWHSPGQMNQTSPNMDGGGYMNAGGSGPGGMVLTPGGTQRPPPQPYQIMNNQVNNQLAGGSAGFQAGGHMQASEGMGMGGGSEENRPEKRQRLYGPGANQGPFVQ</sequence>
<evidence type="ECO:0000256" key="6">
    <source>
        <dbReference type="PIRNR" id="PIRNR002595"/>
    </source>
</evidence>
<evidence type="ECO:0000256" key="1">
    <source>
        <dbReference type="ARBA" id="ARBA00004123"/>
    </source>
</evidence>
<protein>
    <recommendedName>
        <fullName evidence="6">Transcription factor</fullName>
    </recommendedName>
</protein>
<dbReference type="GO" id="GO:0000156">
    <property type="term" value="F:phosphorelay response regulator activity"/>
    <property type="evidence" value="ECO:0007669"/>
    <property type="project" value="InterPro"/>
</dbReference>
<organism evidence="11 12">
    <name type="scientific">Sordaria macrospora</name>
    <dbReference type="NCBI Taxonomy" id="5147"/>
    <lineage>
        <taxon>Eukaryota</taxon>
        <taxon>Fungi</taxon>
        <taxon>Dikarya</taxon>
        <taxon>Ascomycota</taxon>
        <taxon>Pezizomycotina</taxon>
        <taxon>Sordariomycetes</taxon>
        <taxon>Sordariomycetidae</taxon>
        <taxon>Sordariales</taxon>
        <taxon>Sordariaceae</taxon>
        <taxon>Sordaria</taxon>
    </lineage>
</organism>
<feature type="compositionally biased region" description="Low complexity" evidence="9">
    <location>
        <begin position="17"/>
        <end position="34"/>
    </location>
</feature>
<keyword evidence="2 7" id="KW-0597">Phosphoprotein</keyword>